<keyword evidence="5" id="KW-1185">Reference proteome</keyword>
<evidence type="ECO:0000313" key="4">
    <source>
        <dbReference type="EMBL" id="GIH42102.1"/>
    </source>
</evidence>
<name>A0ABQ4G4U0_9ACTN</name>
<feature type="compositionally biased region" description="Low complexity" evidence="1">
    <location>
        <begin position="91"/>
        <end position="104"/>
    </location>
</feature>
<evidence type="ECO:0008006" key="6">
    <source>
        <dbReference type="Google" id="ProtNLM"/>
    </source>
</evidence>
<organism evidence="4 5">
    <name type="scientific">Microbispora corallina</name>
    <dbReference type="NCBI Taxonomy" id="83302"/>
    <lineage>
        <taxon>Bacteria</taxon>
        <taxon>Bacillati</taxon>
        <taxon>Actinomycetota</taxon>
        <taxon>Actinomycetes</taxon>
        <taxon>Streptosporangiales</taxon>
        <taxon>Streptosporangiaceae</taxon>
        <taxon>Microbispora</taxon>
    </lineage>
</organism>
<evidence type="ECO:0000256" key="3">
    <source>
        <dbReference type="SAM" id="SignalP"/>
    </source>
</evidence>
<evidence type="ECO:0000256" key="2">
    <source>
        <dbReference type="SAM" id="Phobius"/>
    </source>
</evidence>
<evidence type="ECO:0000313" key="5">
    <source>
        <dbReference type="Proteomes" id="UP000603904"/>
    </source>
</evidence>
<feature type="signal peptide" evidence="3">
    <location>
        <begin position="1"/>
        <end position="28"/>
    </location>
</feature>
<dbReference type="PROSITE" id="PS51257">
    <property type="entry name" value="PROKAR_LIPOPROTEIN"/>
    <property type="match status" value="1"/>
</dbReference>
<proteinExistence type="predicted"/>
<feature type="compositionally biased region" description="Acidic residues" evidence="1">
    <location>
        <begin position="134"/>
        <end position="143"/>
    </location>
</feature>
<dbReference type="Proteomes" id="UP000603904">
    <property type="component" value="Unassembled WGS sequence"/>
</dbReference>
<keyword evidence="2" id="KW-0812">Transmembrane</keyword>
<feature type="transmembrane region" description="Helical" evidence="2">
    <location>
        <begin position="169"/>
        <end position="188"/>
    </location>
</feature>
<sequence>MASRSTIPILLAATVAGGLAFGCTGVAAAQAALSPPHAVDGWRTGVYPPSPAAQADVFVEPRDTHTNTWSQSVPNSYAWNNTKNNDGQVLPVVAPGAVGGAAPEEAGHEAAPKAEEKPATETSTETSTENKSEPEEESEEAGEPAESQDVAQQPGGAGQLPFTGAPVKVAVVGAGLLSVALACILLSVRRRRSGAE</sequence>
<dbReference type="EMBL" id="BOOC01000028">
    <property type="protein sequence ID" value="GIH42102.1"/>
    <property type="molecule type" value="Genomic_DNA"/>
</dbReference>
<gene>
    <name evidence="4" type="ORF">Mco01_51020</name>
</gene>
<protein>
    <recommendedName>
        <fullName evidence="6">Gram-positive cocci surface proteins LPxTG domain-containing protein</fullName>
    </recommendedName>
</protein>
<dbReference type="RefSeq" id="WP_204059371.1">
    <property type="nucleotide sequence ID" value="NZ_BAAAGP010000007.1"/>
</dbReference>
<keyword evidence="2" id="KW-1133">Transmembrane helix</keyword>
<reference evidence="4 5" key="1">
    <citation type="submission" date="2021-01" db="EMBL/GenBank/DDBJ databases">
        <title>Whole genome shotgun sequence of Microbispora corallina NBRC 16416.</title>
        <authorList>
            <person name="Komaki H."/>
            <person name="Tamura T."/>
        </authorList>
    </citation>
    <scope>NUCLEOTIDE SEQUENCE [LARGE SCALE GENOMIC DNA]</scope>
    <source>
        <strain evidence="4 5">NBRC 16416</strain>
    </source>
</reference>
<accession>A0ABQ4G4U0</accession>
<feature type="chain" id="PRO_5047086416" description="Gram-positive cocci surface proteins LPxTG domain-containing protein" evidence="3">
    <location>
        <begin position="29"/>
        <end position="196"/>
    </location>
</feature>
<evidence type="ECO:0000256" key="1">
    <source>
        <dbReference type="SAM" id="MobiDB-lite"/>
    </source>
</evidence>
<feature type="compositionally biased region" description="Basic and acidic residues" evidence="1">
    <location>
        <begin position="105"/>
        <end position="119"/>
    </location>
</feature>
<keyword evidence="3" id="KW-0732">Signal</keyword>
<comment type="caution">
    <text evidence="4">The sequence shown here is derived from an EMBL/GenBank/DDBJ whole genome shotgun (WGS) entry which is preliminary data.</text>
</comment>
<keyword evidence="2" id="KW-0472">Membrane</keyword>
<feature type="region of interest" description="Disordered" evidence="1">
    <location>
        <begin position="88"/>
        <end position="163"/>
    </location>
</feature>